<gene>
    <name evidence="1" type="ORF">SARC_12261</name>
</gene>
<sequence length="109" mass="12541">FHHEEHIVIPYDELEYLAIPYDWAAVSNSTDRFSDPFGIKLSENSIPDVIHERAFAVKARRSKKIKIMAKVLHKKIRYLVGTSMARDLLAQCGMYILWHHVVGDGTVMC</sequence>
<name>A0A0L0FEL8_9EUKA</name>
<dbReference type="EMBL" id="KQ243774">
    <property type="protein sequence ID" value="KNC75209.1"/>
    <property type="molecule type" value="Genomic_DNA"/>
</dbReference>
<dbReference type="Proteomes" id="UP000054560">
    <property type="component" value="Unassembled WGS sequence"/>
</dbReference>
<keyword evidence="2" id="KW-1185">Reference proteome</keyword>
<evidence type="ECO:0000313" key="2">
    <source>
        <dbReference type="Proteomes" id="UP000054560"/>
    </source>
</evidence>
<feature type="non-terminal residue" evidence="1">
    <location>
        <position position="1"/>
    </location>
</feature>
<reference evidence="1 2" key="1">
    <citation type="submission" date="2011-02" db="EMBL/GenBank/DDBJ databases">
        <title>The Genome Sequence of Sphaeroforma arctica JP610.</title>
        <authorList>
            <consortium name="The Broad Institute Genome Sequencing Platform"/>
            <person name="Russ C."/>
            <person name="Cuomo C."/>
            <person name="Young S.K."/>
            <person name="Zeng Q."/>
            <person name="Gargeya S."/>
            <person name="Alvarado L."/>
            <person name="Berlin A."/>
            <person name="Chapman S.B."/>
            <person name="Chen Z."/>
            <person name="Freedman E."/>
            <person name="Gellesch M."/>
            <person name="Goldberg J."/>
            <person name="Griggs A."/>
            <person name="Gujja S."/>
            <person name="Heilman E."/>
            <person name="Heiman D."/>
            <person name="Howarth C."/>
            <person name="Mehta T."/>
            <person name="Neiman D."/>
            <person name="Pearson M."/>
            <person name="Roberts A."/>
            <person name="Saif S."/>
            <person name="Shea T."/>
            <person name="Shenoy N."/>
            <person name="Sisk P."/>
            <person name="Stolte C."/>
            <person name="Sykes S."/>
            <person name="White J."/>
            <person name="Yandava C."/>
            <person name="Burger G."/>
            <person name="Gray M.W."/>
            <person name="Holland P.W.H."/>
            <person name="King N."/>
            <person name="Lang F.B.F."/>
            <person name="Roger A.J."/>
            <person name="Ruiz-Trillo I."/>
            <person name="Haas B."/>
            <person name="Nusbaum C."/>
            <person name="Birren B."/>
        </authorList>
    </citation>
    <scope>NUCLEOTIDE SEQUENCE [LARGE SCALE GENOMIC DNA]</scope>
    <source>
        <strain evidence="1 2">JP610</strain>
    </source>
</reference>
<dbReference type="GeneID" id="25912765"/>
<dbReference type="RefSeq" id="XP_014149111.1">
    <property type="nucleotide sequence ID" value="XM_014293636.1"/>
</dbReference>
<protein>
    <submittedName>
        <fullName evidence="1">Uncharacterized protein</fullName>
    </submittedName>
</protein>
<accession>A0A0L0FEL8</accession>
<proteinExistence type="predicted"/>
<organism evidence="1 2">
    <name type="scientific">Sphaeroforma arctica JP610</name>
    <dbReference type="NCBI Taxonomy" id="667725"/>
    <lineage>
        <taxon>Eukaryota</taxon>
        <taxon>Ichthyosporea</taxon>
        <taxon>Ichthyophonida</taxon>
        <taxon>Sphaeroforma</taxon>
    </lineage>
</organism>
<evidence type="ECO:0000313" key="1">
    <source>
        <dbReference type="EMBL" id="KNC75209.1"/>
    </source>
</evidence>
<dbReference type="AlphaFoldDB" id="A0A0L0FEL8"/>